<dbReference type="Gene3D" id="3.20.20.120">
    <property type="entry name" value="Enolase-like C-terminal domain"/>
    <property type="match status" value="1"/>
</dbReference>
<name>A0A645ESL2_9ZZZZ</name>
<feature type="domain" description="Enolase C-terminal" evidence="1">
    <location>
        <begin position="6"/>
        <end position="212"/>
    </location>
</feature>
<evidence type="ECO:0000313" key="2">
    <source>
        <dbReference type="EMBL" id="MPN05008.1"/>
    </source>
</evidence>
<sequence>MDPAALRQEVEKGYFFMKIKIGQAGSQNEMLEKDKQRLSEIHKVLKDVRTPHTANGKLPYYFDANGRYASKDTFKRFLDHAQQIGAFDQIVLIEEPFPEEMETDVSDIPVRLGADETAHTAADTITRLDMGYKAIALKPIAKTLSMSMKIAKVAADRHIPCFCADLTVNSILVEWNKNVAARLKAFPGIGNVGLLESNGHQNYAHWDLMQQRTPFFCEKWTQVRDGFYATDADFFSRSGGIFEEVKHYEEMFTPYFLTKLP</sequence>
<dbReference type="AlphaFoldDB" id="A0A645ESL2"/>
<protein>
    <recommendedName>
        <fullName evidence="1">Enolase C-terminal domain-containing protein</fullName>
    </recommendedName>
</protein>
<evidence type="ECO:0000259" key="1">
    <source>
        <dbReference type="Pfam" id="PF13378"/>
    </source>
</evidence>
<dbReference type="SUPFAM" id="SSF51604">
    <property type="entry name" value="Enolase C-terminal domain-like"/>
    <property type="match status" value="1"/>
</dbReference>
<dbReference type="InterPro" id="IPR036849">
    <property type="entry name" value="Enolase-like_C_sf"/>
</dbReference>
<dbReference type="Pfam" id="PF13378">
    <property type="entry name" value="MR_MLE_C"/>
    <property type="match status" value="1"/>
</dbReference>
<dbReference type="InterPro" id="IPR029065">
    <property type="entry name" value="Enolase_C-like"/>
</dbReference>
<reference evidence="2" key="1">
    <citation type="submission" date="2019-08" db="EMBL/GenBank/DDBJ databases">
        <authorList>
            <person name="Kucharzyk K."/>
            <person name="Murdoch R.W."/>
            <person name="Higgins S."/>
            <person name="Loffler F."/>
        </authorList>
    </citation>
    <scope>NUCLEOTIDE SEQUENCE</scope>
</reference>
<organism evidence="2">
    <name type="scientific">bioreactor metagenome</name>
    <dbReference type="NCBI Taxonomy" id="1076179"/>
    <lineage>
        <taxon>unclassified sequences</taxon>
        <taxon>metagenomes</taxon>
        <taxon>ecological metagenomes</taxon>
    </lineage>
</organism>
<dbReference type="EMBL" id="VSSQ01050919">
    <property type="protein sequence ID" value="MPN05008.1"/>
    <property type="molecule type" value="Genomic_DNA"/>
</dbReference>
<accession>A0A645ESL2</accession>
<gene>
    <name evidence="2" type="ORF">SDC9_152257</name>
</gene>
<comment type="caution">
    <text evidence="2">The sequence shown here is derived from an EMBL/GenBank/DDBJ whole genome shotgun (WGS) entry which is preliminary data.</text>
</comment>
<proteinExistence type="predicted"/>